<comment type="caution">
    <text evidence="2">The sequence shown here is derived from an EMBL/GenBank/DDBJ whole genome shotgun (WGS) entry which is preliminary data.</text>
</comment>
<dbReference type="Proteomes" id="UP001430953">
    <property type="component" value="Unassembled WGS sequence"/>
</dbReference>
<evidence type="ECO:0000256" key="1">
    <source>
        <dbReference type="SAM" id="MobiDB-lite"/>
    </source>
</evidence>
<feature type="region of interest" description="Disordered" evidence="1">
    <location>
        <begin position="26"/>
        <end position="52"/>
    </location>
</feature>
<feature type="region of interest" description="Disordered" evidence="1">
    <location>
        <begin position="65"/>
        <end position="89"/>
    </location>
</feature>
<organism evidence="2 3">
    <name type="scientific">Cardiocondyla obscurior</name>
    <dbReference type="NCBI Taxonomy" id="286306"/>
    <lineage>
        <taxon>Eukaryota</taxon>
        <taxon>Metazoa</taxon>
        <taxon>Ecdysozoa</taxon>
        <taxon>Arthropoda</taxon>
        <taxon>Hexapoda</taxon>
        <taxon>Insecta</taxon>
        <taxon>Pterygota</taxon>
        <taxon>Neoptera</taxon>
        <taxon>Endopterygota</taxon>
        <taxon>Hymenoptera</taxon>
        <taxon>Apocrita</taxon>
        <taxon>Aculeata</taxon>
        <taxon>Formicoidea</taxon>
        <taxon>Formicidae</taxon>
        <taxon>Myrmicinae</taxon>
        <taxon>Cardiocondyla</taxon>
    </lineage>
</organism>
<dbReference type="EMBL" id="JADYXP020000021">
    <property type="protein sequence ID" value="KAL0103583.1"/>
    <property type="molecule type" value="Genomic_DNA"/>
</dbReference>
<sequence>MRTPSSHELPCVGAHAVYVERRGCRSPGWPDPGANARATLRESRSPLGREPSRRTYRAVRVVSLRSEGSTSVLPSTPKTVSRGPSLFTS</sequence>
<keyword evidence="3" id="KW-1185">Reference proteome</keyword>
<evidence type="ECO:0000313" key="3">
    <source>
        <dbReference type="Proteomes" id="UP001430953"/>
    </source>
</evidence>
<dbReference type="AlphaFoldDB" id="A0AAW2ELB7"/>
<accession>A0AAW2ELB7</accession>
<reference evidence="2 3" key="1">
    <citation type="submission" date="2023-03" db="EMBL/GenBank/DDBJ databases">
        <title>High recombination rates correlate with genetic variation in Cardiocondyla obscurior ants.</title>
        <authorList>
            <person name="Errbii M."/>
        </authorList>
    </citation>
    <scope>NUCLEOTIDE SEQUENCE [LARGE SCALE GENOMIC DNA]</scope>
    <source>
        <strain evidence="2">Alpha-2009</strain>
        <tissue evidence="2">Whole body</tissue>
    </source>
</reference>
<proteinExistence type="predicted"/>
<gene>
    <name evidence="2" type="ORF">PUN28_017687</name>
</gene>
<evidence type="ECO:0000313" key="2">
    <source>
        <dbReference type="EMBL" id="KAL0103583.1"/>
    </source>
</evidence>
<protein>
    <submittedName>
        <fullName evidence="2">Uncharacterized protein</fullName>
    </submittedName>
</protein>
<feature type="compositionally biased region" description="Polar residues" evidence="1">
    <location>
        <begin position="66"/>
        <end position="79"/>
    </location>
</feature>
<name>A0AAW2ELB7_9HYME</name>